<organism evidence="3 4">
    <name type="scientific">Streptomyces oryzae</name>
    <dbReference type="NCBI Taxonomy" id="1434886"/>
    <lineage>
        <taxon>Bacteria</taxon>
        <taxon>Bacillati</taxon>
        <taxon>Actinomycetota</taxon>
        <taxon>Actinomycetes</taxon>
        <taxon>Kitasatosporales</taxon>
        <taxon>Streptomycetaceae</taxon>
        <taxon>Streptomyces</taxon>
    </lineage>
</organism>
<dbReference type="Proteomes" id="UP001519064">
    <property type="component" value="Unassembled WGS sequence"/>
</dbReference>
<protein>
    <submittedName>
        <fullName evidence="3">Uncharacterized protein</fullName>
    </submittedName>
</protein>
<feature type="transmembrane region" description="Helical" evidence="2">
    <location>
        <begin position="51"/>
        <end position="73"/>
    </location>
</feature>
<feature type="compositionally biased region" description="Basic residues" evidence="1">
    <location>
        <begin position="140"/>
        <end position="153"/>
    </location>
</feature>
<evidence type="ECO:0000256" key="1">
    <source>
        <dbReference type="SAM" id="MobiDB-lite"/>
    </source>
</evidence>
<keyword evidence="2" id="KW-0472">Membrane</keyword>
<feature type="transmembrane region" description="Helical" evidence="2">
    <location>
        <begin position="78"/>
        <end position="96"/>
    </location>
</feature>
<name>A0ABS3XC57_9ACTN</name>
<feature type="compositionally biased region" description="Low complexity" evidence="1">
    <location>
        <begin position="233"/>
        <end position="251"/>
    </location>
</feature>
<keyword evidence="2" id="KW-0812">Transmembrane</keyword>
<feature type="transmembrane region" description="Helical" evidence="2">
    <location>
        <begin position="116"/>
        <end position="135"/>
    </location>
</feature>
<evidence type="ECO:0000313" key="4">
    <source>
        <dbReference type="Proteomes" id="UP001519064"/>
    </source>
</evidence>
<comment type="caution">
    <text evidence="3">The sequence shown here is derived from an EMBL/GenBank/DDBJ whole genome shotgun (WGS) entry which is preliminary data.</text>
</comment>
<gene>
    <name evidence="3" type="ORF">ITI46_14985</name>
</gene>
<dbReference type="RefSeq" id="WP_209240028.1">
    <property type="nucleotide sequence ID" value="NZ_JADKMA010000065.1"/>
</dbReference>
<feature type="compositionally biased region" description="Pro residues" evidence="1">
    <location>
        <begin position="186"/>
        <end position="199"/>
    </location>
</feature>
<feature type="region of interest" description="Disordered" evidence="1">
    <location>
        <begin position="140"/>
        <end position="324"/>
    </location>
</feature>
<dbReference type="EMBL" id="JADKMA010000065">
    <property type="protein sequence ID" value="MBO8192963.1"/>
    <property type="molecule type" value="Genomic_DNA"/>
</dbReference>
<feature type="compositionally biased region" description="Pro residues" evidence="1">
    <location>
        <begin position="210"/>
        <end position="227"/>
    </location>
</feature>
<evidence type="ECO:0000256" key="2">
    <source>
        <dbReference type="SAM" id="Phobius"/>
    </source>
</evidence>
<keyword evidence="2" id="KW-1133">Transmembrane helix</keyword>
<accession>A0ABS3XC57</accession>
<keyword evidence="4" id="KW-1185">Reference proteome</keyword>
<proteinExistence type="predicted"/>
<reference evidence="3 4" key="1">
    <citation type="submission" date="2020-11" db="EMBL/GenBank/DDBJ databases">
        <title>Streptomyces spirodelae sp. nov., isolated from duckweed.</title>
        <authorList>
            <person name="Saimee Y."/>
            <person name="Duangmal K."/>
        </authorList>
    </citation>
    <scope>NUCLEOTIDE SEQUENCE [LARGE SCALE GENOMIC DNA]</scope>
    <source>
        <strain evidence="3 4">S16-07</strain>
    </source>
</reference>
<evidence type="ECO:0000313" key="3">
    <source>
        <dbReference type="EMBL" id="MBO8192963.1"/>
    </source>
</evidence>
<sequence>MGRNVIGSLLALLGAAAVVYSPFRPWYGGRSGQDFRLDELFQGGGITGADAALFTGLFVLMLIAAVVAVLGVLLQSRLTVLFAGVLALGFTILWMVRQGQAAGSISAGNTGGLASGAWLALGGALLILLAGALMAGPRTLSRRRHAAGRRAARVRGEPGREEDTLEQPFAGPPPPQQPYQQQRPYPEQPPYQEQPPYPGQPGMRGAPSQEPYPPGPPPPEPGSPPPDRPFKGPEQQYPEEQYPEQPYPEQQYLEEREPYESQPGTQGAPLDEPYERRPEAPRPAAEEEPPPDNTRRFPTTPPPEADEQHPDEEDTGPHRGRNAA</sequence>